<protein>
    <recommendedName>
        <fullName evidence="2">Fungal lipase-type domain-containing protein</fullName>
    </recommendedName>
</protein>
<dbReference type="Gene3D" id="3.40.50.1820">
    <property type="entry name" value="alpha/beta hydrolase"/>
    <property type="match status" value="1"/>
</dbReference>
<dbReference type="InterPro" id="IPR029058">
    <property type="entry name" value="AB_hydrolase_fold"/>
</dbReference>
<sequence length="329" mass="36228">MKWASLVLLLLLELLISASSAETDGGWNWINDLKHMNGSEFKQSINPIVQMAANAYRYPSIIEIPGWSLTPLVPPVAPPEGGVHVLAYQQPPNNIIIAFRGTQITEKQDGLADQCADMILWDGKEFESLPPECSIFTYSTLDYFSQALNFTKKVMEAYPGHPILLTGHSLGAGLAVLVSAALSDNDDDGPVVPVIGFGPPGTKEAMEKRFLHLRAAEEGKVFLVANQWDEITRTQWDEQVGILCLYQTEEPEACKACFDSLAFSTRHGHGHSRLLLEETGGEQWSESSCTTCFIKTHVLKNLIKLVNEGSKPVCEEIDPIIKAFESGLD</sequence>
<dbReference type="SUPFAM" id="SSF53474">
    <property type="entry name" value="alpha/beta-Hydrolases"/>
    <property type="match status" value="1"/>
</dbReference>
<evidence type="ECO:0000313" key="3">
    <source>
        <dbReference type="EMBL" id="JAG96105.1"/>
    </source>
</evidence>
<feature type="domain" description="Fungal lipase-type" evidence="2">
    <location>
        <begin position="97"/>
        <end position="234"/>
    </location>
</feature>
<accession>A0A0D6R2H9</accession>
<dbReference type="EMBL" id="GCKF01038542">
    <property type="protein sequence ID" value="JAG96105.1"/>
    <property type="molecule type" value="Transcribed_RNA"/>
</dbReference>
<evidence type="ECO:0000259" key="2">
    <source>
        <dbReference type="Pfam" id="PF01764"/>
    </source>
</evidence>
<feature type="signal peptide" evidence="1">
    <location>
        <begin position="1"/>
        <end position="20"/>
    </location>
</feature>
<dbReference type="Pfam" id="PF01764">
    <property type="entry name" value="Lipase_3"/>
    <property type="match status" value="1"/>
</dbReference>
<evidence type="ECO:0000256" key="1">
    <source>
        <dbReference type="SAM" id="SignalP"/>
    </source>
</evidence>
<keyword evidence="1" id="KW-0732">Signal</keyword>
<feature type="chain" id="PRO_5002311739" description="Fungal lipase-type domain-containing protein" evidence="1">
    <location>
        <begin position="21"/>
        <end position="329"/>
    </location>
</feature>
<proteinExistence type="predicted"/>
<name>A0A0D6R2H9_ARACU</name>
<dbReference type="GO" id="GO:0006629">
    <property type="term" value="P:lipid metabolic process"/>
    <property type="evidence" value="ECO:0007669"/>
    <property type="project" value="InterPro"/>
</dbReference>
<dbReference type="AlphaFoldDB" id="A0A0D6R2H9"/>
<organism evidence="3">
    <name type="scientific">Araucaria cunninghamii</name>
    <name type="common">Hoop pine</name>
    <name type="synonym">Moreton Bay pine</name>
    <dbReference type="NCBI Taxonomy" id="56994"/>
    <lineage>
        <taxon>Eukaryota</taxon>
        <taxon>Viridiplantae</taxon>
        <taxon>Streptophyta</taxon>
        <taxon>Embryophyta</taxon>
        <taxon>Tracheophyta</taxon>
        <taxon>Spermatophyta</taxon>
        <taxon>Pinopsida</taxon>
        <taxon>Pinidae</taxon>
        <taxon>Conifers II</taxon>
        <taxon>Araucariales</taxon>
        <taxon>Araucariaceae</taxon>
        <taxon>Araucaria</taxon>
    </lineage>
</organism>
<reference evidence="3" key="1">
    <citation type="submission" date="2015-03" db="EMBL/GenBank/DDBJ databases">
        <title>A transcriptome of Araucaria cunninghamii, an australian fine timber species.</title>
        <authorList>
            <person name="Jing Yi C.J.Y."/>
            <person name="Yin San L.Y.S."/>
            <person name="Abdul Karim S.S."/>
            <person name="Wan Azmi N.N."/>
            <person name="Hercus R.R."/>
            <person name="Croft L.L."/>
        </authorList>
    </citation>
    <scope>NUCLEOTIDE SEQUENCE</scope>
    <source>
        <strain evidence="3">MI0301</strain>
        <tissue evidence="3">Leaf</tissue>
    </source>
</reference>
<dbReference type="InterPro" id="IPR002921">
    <property type="entry name" value="Fungal_lipase-type"/>
</dbReference>